<evidence type="ECO:0000313" key="1">
    <source>
        <dbReference type="EMBL" id="QSI79143.1"/>
    </source>
</evidence>
<accession>A0ABX7MCY4</accession>
<organism evidence="1 2">
    <name type="scientific">Niveibacterium microcysteis</name>
    <dbReference type="NCBI Taxonomy" id="2811415"/>
    <lineage>
        <taxon>Bacteria</taxon>
        <taxon>Pseudomonadati</taxon>
        <taxon>Pseudomonadota</taxon>
        <taxon>Betaproteobacteria</taxon>
        <taxon>Rhodocyclales</taxon>
        <taxon>Rhodocyclaceae</taxon>
        <taxon>Niveibacterium</taxon>
    </lineage>
</organism>
<reference evidence="1 2" key="1">
    <citation type="submission" date="2021-02" db="EMBL/GenBank/DDBJ databases">
        <title>Niveibacterium changnyeongensis HC41.</title>
        <authorList>
            <person name="Kang M."/>
        </authorList>
    </citation>
    <scope>NUCLEOTIDE SEQUENCE [LARGE SCALE GENOMIC DNA]</scope>
    <source>
        <strain evidence="1 2">HC41</strain>
    </source>
</reference>
<dbReference type="EMBL" id="CP071060">
    <property type="protein sequence ID" value="QSI79143.1"/>
    <property type="molecule type" value="Genomic_DNA"/>
</dbReference>
<protein>
    <submittedName>
        <fullName evidence="1">Uncharacterized protein</fullName>
    </submittedName>
</protein>
<dbReference type="Proteomes" id="UP000663570">
    <property type="component" value="Chromosome"/>
</dbReference>
<evidence type="ECO:0000313" key="2">
    <source>
        <dbReference type="Proteomes" id="UP000663570"/>
    </source>
</evidence>
<sequence>MERDKAYRLAGRKHRAHSLNCDAEVLRKRREVRFHVEPAGQSEQALLRLTSVPGLVVERGLRPESLWITYSLADHSLEEVEGLLVSMGFHLDPSFYTRIHNAVIHYCEDTQLRNLRSPERLIKKSNEVYVKAWEHHPHGDHDDTPAELREYK</sequence>
<proteinExistence type="predicted"/>
<name>A0ABX7MCY4_9RHOO</name>
<keyword evidence="2" id="KW-1185">Reference proteome</keyword>
<gene>
    <name evidence="1" type="ORF">JY500_06620</name>
</gene>